<evidence type="ECO:0000256" key="6">
    <source>
        <dbReference type="ARBA" id="ARBA00022723"/>
    </source>
</evidence>
<dbReference type="PANTHER" id="PTHR30040">
    <property type="entry name" value="THIAMINE BIOSYNTHESIS LIPOPROTEIN APBE"/>
    <property type="match status" value="1"/>
</dbReference>
<dbReference type="Gene3D" id="3.10.520.10">
    <property type="entry name" value="ApbE-like domains"/>
    <property type="match status" value="1"/>
</dbReference>
<comment type="cofactor">
    <cofactor evidence="1">
        <name>Mg(2+)</name>
        <dbReference type="ChEBI" id="CHEBI:18420"/>
    </cofactor>
</comment>
<keyword evidence="7 11" id="KW-0274">FAD</keyword>
<proteinExistence type="inferred from homology"/>
<organism evidence="12 13">
    <name type="scientific">Fusibacter ferrireducens</name>
    <dbReference type="NCBI Taxonomy" id="2785058"/>
    <lineage>
        <taxon>Bacteria</taxon>
        <taxon>Bacillati</taxon>
        <taxon>Bacillota</taxon>
        <taxon>Clostridia</taxon>
        <taxon>Eubacteriales</taxon>
        <taxon>Eubacteriales Family XII. Incertae Sedis</taxon>
        <taxon>Fusibacter</taxon>
    </lineage>
</organism>
<reference evidence="12 13" key="1">
    <citation type="submission" date="2020-11" db="EMBL/GenBank/DDBJ databases">
        <title>Fusibacter basophilias sp. nov.</title>
        <authorList>
            <person name="Qiu D."/>
        </authorList>
    </citation>
    <scope>NUCLEOTIDE SEQUENCE [LARGE SCALE GENOMIC DNA]</scope>
    <source>
        <strain evidence="12 13">Q10-2</strain>
    </source>
</reference>
<dbReference type="SUPFAM" id="SSF143631">
    <property type="entry name" value="ApbE-like"/>
    <property type="match status" value="1"/>
</dbReference>
<dbReference type="InterPro" id="IPR024932">
    <property type="entry name" value="ApbE"/>
</dbReference>
<evidence type="ECO:0000256" key="2">
    <source>
        <dbReference type="ARBA" id="ARBA00011955"/>
    </source>
</evidence>
<evidence type="ECO:0000256" key="5">
    <source>
        <dbReference type="ARBA" id="ARBA00022679"/>
    </source>
</evidence>
<evidence type="ECO:0000256" key="9">
    <source>
        <dbReference type="ARBA" id="ARBA00031306"/>
    </source>
</evidence>
<evidence type="ECO:0000256" key="3">
    <source>
        <dbReference type="ARBA" id="ARBA00016337"/>
    </source>
</evidence>
<keyword evidence="4 11" id="KW-0285">Flavoprotein</keyword>
<dbReference type="InterPro" id="IPR003374">
    <property type="entry name" value="ApbE-like_sf"/>
</dbReference>
<dbReference type="PANTHER" id="PTHR30040:SF2">
    <property type="entry name" value="FAD:PROTEIN FMN TRANSFERASE"/>
    <property type="match status" value="1"/>
</dbReference>
<keyword evidence="13" id="KW-1185">Reference proteome</keyword>
<comment type="catalytic activity">
    <reaction evidence="10 11">
        <text>L-threonyl-[protein] + FAD = FMN-L-threonyl-[protein] + AMP + H(+)</text>
        <dbReference type="Rhea" id="RHEA:36847"/>
        <dbReference type="Rhea" id="RHEA-COMP:11060"/>
        <dbReference type="Rhea" id="RHEA-COMP:11061"/>
        <dbReference type="ChEBI" id="CHEBI:15378"/>
        <dbReference type="ChEBI" id="CHEBI:30013"/>
        <dbReference type="ChEBI" id="CHEBI:57692"/>
        <dbReference type="ChEBI" id="CHEBI:74257"/>
        <dbReference type="ChEBI" id="CHEBI:456215"/>
        <dbReference type="EC" id="2.7.1.180"/>
    </reaction>
</comment>
<evidence type="ECO:0000256" key="4">
    <source>
        <dbReference type="ARBA" id="ARBA00022630"/>
    </source>
</evidence>
<dbReference type="RefSeq" id="WP_194701568.1">
    <property type="nucleotide sequence ID" value="NZ_JADKNH010000005.1"/>
</dbReference>
<evidence type="ECO:0000256" key="10">
    <source>
        <dbReference type="ARBA" id="ARBA00048540"/>
    </source>
</evidence>
<dbReference type="Pfam" id="PF02424">
    <property type="entry name" value="ApbE"/>
    <property type="match status" value="1"/>
</dbReference>
<dbReference type="PIRSF" id="PIRSF006268">
    <property type="entry name" value="ApbE"/>
    <property type="match status" value="1"/>
</dbReference>
<evidence type="ECO:0000313" key="13">
    <source>
        <dbReference type="Proteomes" id="UP000614200"/>
    </source>
</evidence>
<comment type="caution">
    <text evidence="12">The sequence shown here is derived from an EMBL/GenBank/DDBJ whole genome shotgun (WGS) entry which is preliminary data.</text>
</comment>
<evidence type="ECO:0000256" key="7">
    <source>
        <dbReference type="ARBA" id="ARBA00022827"/>
    </source>
</evidence>
<name>A0ABR9ZS94_9FIRM</name>
<evidence type="ECO:0000256" key="8">
    <source>
        <dbReference type="ARBA" id="ARBA00022842"/>
    </source>
</evidence>
<gene>
    <name evidence="12" type="ORF">ISU02_09370</name>
</gene>
<protein>
    <recommendedName>
        <fullName evidence="3 11">FAD:protein FMN transferase</fullName>
        <ecNumber evidence="2 11">2.7.1.180</ecNumber>
    </recommendedName>
    <alternativeName>
        <fullName evidence="9 11">Flavin transferase</fullName>
    </alternativeName>
</protein>
<keyword evidence="5 11" id="KW-0808">Transferase</keyword>
<evidence type="ECO:0000313" key="12">
    <source>
        <dbReference type="EMBL" id="MBF4693329.1"/>
    </source>
</evidence>
<comment type="similarity">
    <text evidence="11">Belongs to the ApbE family.</text>
</comment>
<accession>A0ABR9ZS94</accession>
<keyword evidence="6 11" id="KW-0479">Metal-binding</keyword>
<dbReference type="GO" id="GO:0016740">
    <property type="term" value="F:transferase activity"/>
    <property type="evidence" value="ECO:0007669"/>
    <property type="project" value="UniProtKB-KW"/>
</dbReference>
<dbReference type="EC" id="2.7.1.180" evidence="2 11"/>
<dbReference type="Proteomes" id="UP000614200">
    <property type="component" value="Unassembled WGS sequence"/>
</dbReference>
<evidence type="ECO:0000256" key="11">
    <source>
        <dbReference type="PIRNR" id="PIRNR006268"/>
    </source>
</evidence>
<sequence length="312" mass="34406">METSKKTLYLMGTVIKLYLTSQGAEALIDEASKMLSRFEQVFSANSDTSPLANLKETAYKAPQKVDSDLFDLIKIGKTHSEAEDSLLNIAIGPLTKLWHIGFEDACVPSQEEIAAVLNLIKSENISLDEENETVFFKKKGMTIDLGAIAKGYFCDKVMAFFKENDAVSAMVDLGGNVLVYGDSPKGNAEWQVGIQNPFLPRGNLVASVSVRNQSVVTSGIYERTFEIDGKTYHHIFDSETGYPIETNIASLTIITNHSLDCDLYTTKFFGLDIRTILQKVNDIEGMAAIVITTDGRMAHTHNLKGKIHYSSV</sequence>
<dbReference type="EMBL" id="JADKNH010000005">
    <property type="protein sequence ID" value="MBF4693329.1"/>
    <property type="molecule type" value="Genomic_DNA"/>
</dbReference>
<evidence type="ECO:0000256" key="1">
    <source>
        <dbReference type="ARBA" id="ARBA00001946"/>
    </source>
</evidence>
<keyword evidence="8 11" id="KW-0460">Magnesium</keyword>